<keyword evidence="3" id="KW-1133">Transmembrane helix</keyword>
<evidence type="ECO:0000313" key="7">
    <source>
        <dbReference type="Proteomes" id="UP000580250"/>
    </source>
</evidence>
<organism evidence="6 7">
    <name type="scientific">Meloidogyne enterolobii</name>
    <name type="common">Root-knot nematode worm</name>
    <name type="synonym">Meloidogyne mayaguensis</name>
    <dbReference type="NCBI Taxonomy" id="390850"/>
    <lineage>
        <taxon>Eukaryota</taxon>
        <taxon>Metazoa</taxon>
        <taxon>Ecdysozoa</taxon>
        <taxon>Nematoda</taxon>
        <taxon>Chromadorea</taxon>
        <taxon>Rhabditida</taxon>
        <taxon>Tylenchina</taxon>
        <taxon>Tylenchomorpha</taxon>
        <taxon>Tylenchoidea</taxon>
        <taxon>Meloidogynidae</taxon>
        <taxon>Meloidogyninae</taxon>
        <taxon>Meloidogyne</taxon>
    </lineage>
</organism>
<sequence length="68" mass="7374">MNAAVRLNQVILEYSTESQLVLLSLPKPPKSIQSLVENYLAYVEALTEGLPRIMLIGGSGKEVITADS</sequence>
<dbReference type="GO" id="GO:0005886">
    <property type="term" value="C:plasma membrane"/>
    <property type="evidence" value="ECO:0007669"/>
    <property type="project" value="TreeGrafter"/>
</dbReference>
<dbReference type="GO" id="GO:0055075">
    <property type="term" value="P:potassium ion homeostasis"/>
    <property type="evidence" value="ECO:0007669"/>
    <property type="project" value="TreeGrafter"/>
</dbReference>
<dbReference type="InterPro" id="IPR004842">
    <property type="entry name" value="SLC12A_fam"/>
</dbReference>
<keyword evidence="2" id="KW-0812">Transmembrane</keyword>
<evidence type="ECO:0000256" key="2">
    <source>
        <dbReference type="ARBA" id="ARBA00022692"/>
    </source>
</evidence>
<evidence type="ECO:0000256" key="4">
    <source>
        <dbReference type="ARBA" id="ARBA00023136"/>
    </source>
</evidence>
<comment type="caution">
    <text evidence="6">The sequence shown here is derived from an EMBL/GenBank/DDBJ whole genome shotgun (WGS) entry which is preliminary data.</text>
</comment>
<dbReference type="OrthoDB" id="2020542at2759"/>
<dbReference type="AlphaFoldDB" id="A0A6V7UAV7"/>
<feature type="domain" description="SLC12A transporter C-terminal" evidence="5">
    <location>
        <begin position="3"/>
        <end position="66"/>
    </location>
</feature>
<accession>A0A6V7UAV7</accession>
<protein>
    <recommendedName>
        <fullName evidence="5">SLC12A transporter C-terminal domain-containing protein</fullName>
    </recommendedName>
</protein>
<dbReference type="GO" id="GO:0006884">
    <property type="term" value="P:cell volume homeostasis"/>
    <property type="evidence" value="ECO:0007669"/>
    <property type="project" value="TreeGrafter"/>
</dbReference>
<reference evidence="6 7" key="1">
    <citation type="submission" date="2020-08" db="EMBL/GenBank/DDBJ databases">
        <authorList>
            <person name="Koutsovoulos G."/>
            <person name="Danchin GJ E."/>
        </authorList>
    </citation>
    <scope>NUCLEOTIDE SEQUENCE [LARGE SCALE GENOMIC DNA]</scope>
</reference>
<dbReference type="Proteomes" id="UP000580250">
    <property type="component" value="Unassembled WGS sequence"/>
</dbReference>
<dbReference type="EMBL" id="CAJEWN010000049">
    <property type="protein sequence ID" value="CAD2151987.1"/>
    <property type="molecule type" value="Genomic_DNA"/>
</dbReference>
<dbReference type="GO" id="GO:0055064">
    <property type="term" value="P:chloride ion homeostasis"/>
    <property type="evidence" value="ECO:0007669"/>
    <property type="project" value="TreeGrafter"/>
</dbReference>
<dbReference type="GO" id="GO:0015379">
    <property type="term" value="F:potassium:chloride symporter activity"/>
    <property type="evidence" value="ECO:0007669"/>
    <property type="project" value="TreeGrafter"/>
</dbReference>
<evidence type="ECO:0000256" key="1">
    <source>
        <dbReference type="ARBA" id="ARBA00004141"/>
    </source>
</evidence>
<keyword evidence="4" id="KW-0472">Membrane</keyword>
<dbReference type="PANTHER" id="PTHR11827">
    <property type="entry name" value="SOLUTE CARRIER FAMILY 12, CATION COTRANSPORTERS"/>
    <property type="match status" value="1"/>
</dbReference>
<proteinExistence type="predicted"/>
<dbReference type="Pfam" id="PF03522">
    <property type="entry name" value="SLC12"/>
    <property type="match status" value="1"/>
</dbReference>
<name>A0A6V7UAV7_MELEN</name>
<evidence type="ECO:0000259" key="5">
    <source>
        <dbReference type="Pfam" id="PF03522"/>
    </source>
</evidence>
<dbReference type="GO" id="GO:0007268">
    <property type="term" value="P:chemical synaptic transmission"/>
    <property type="evidence" value="ECO:0007669"/>
    <property type="project" value="TreeGrafter"/>
</dbReference>
<dbReference type="GO" id="GO:0045202">
    <property type="term" value="C:synapse"/>
    <property type="evidence" value="ECO:0007669"/>
    <property type="project" value="GOC"/>
</dbReference>
<evidence type="ECO:0000313" key="6">
    <source>
        <dbReference type="EMBL" id="CAD2151987.1"/>
    </source>
</evidence>
<dbReference type="InterPro" id="IPR018491">
    <property type="entry name" value="SLC12_C"/>
</dbReference>
<comment type="subcellular location">
    <subcellularLocation>
        <location evidence="1">Membrane</location>
        <topology evidence="1">Multi-pass membrane protein</topology>
    </subcellularLocation>
</comment>
<dbReference type="GO" id="GO:1990573">
    <property type="term" value="P:potassium ion import across plasma membrane"/>
    <property type="evidence" value="ECO:0007669"/>
    <property type="project" value="TreeGrafter"/>
</dbReference>
<gene>
    <name evidence="6" type="ORF">MENT_LOCUS10600</name>
</gene>
<dbReference type="PANTHER" id="PTHR11827:SF53">
    <property type="entry name" value="K+_CL-COTRANSPORTER"/>
    <property type="match status" value="1"/>
</dbReference>
<evidence type="ECO:0000256" key="3">
    <source>
        <dbReference type="ARBA" id="ARBA00022989"/>
    </source>
</evidence>